<comment type="subcellular location">
    <subcellularLocation>
        <location evidence="1">Cell membrane</location>
        <topology evidence="1">Multi-pass membrane protein</topology>
    </subcellularLocation>
    <subcellularLocation>
        <location evidence="11">Membrane</location>
        <topology evidence="11">Multi-pass membrane protein</topology>
    </subcellularLocation>
</comment>
<reference evidence="12 13" key="1">
    <citation type="submission" date="2018-06" db="EMBL/GenBank/DDBJ databases">
        <title>Spirosoma sp. HMF3257 Genome sequencing and assembly.</title>
        <authorList>
            <person name="Kang H."/>
            <person name="Cha I."/>
            <person name="Kim H."/>
            <person name="Kang J."/>
            <person name="Joh K."/>
        </authorList>
    </citation>
    <scope>NUCLEOTIDE SEQUENCE [LARGE SCALE GENOMIC DNA]</scope>
    <source>
        <strain evidence="12 13">HMF3257</strain>
    </source>
</reference>
<evidence type="ECO:0000313" key="13">
    <source>
        <dbReference type="Proteomes" id="UP000249016"/>
    </source>
</evidence>
<proteinExistence type="inferred from homology"/>
<name>A0A327NWY9_9BACT</name>
<evidence type="ECO:0000256" key="3">
    <source>
        <dbReference type="ARBA" id="ARBA00022448"/>
    </source>
</evidence>
<feature type="transmembrane region" description="Helical" evidence="11">
    <location>
        <begin position="85"/>
        <end position="105"/>
    </location>
</feature>
<evidence type="ECO:0000256" key="10">
    <source>
        <dbReference type="ARBA" id="ARBA00047348"/>
    </source>
</evidence>
<sequence length="473" mass="51244">MFGLETDVFILLFISLFAACAFEFVNGFHDTANAVATVIYTNSLKPTVAVVWSGICNFTGVLLGGIGVAMGIVNLLPVELLVDQNVYHSVAMVLALLLSAIIWNLGTWYFGIPSSSSHTLIGSILGVGLAFATLPENKTGAAVNWDKAIETGEALFLSPLLGFSLAIVLMFVLRRLVSEEVKGQLFKEPKKNSEPPTWIRAVLIATCSLVSFFHGSNDGQKGVGLIMLILIGIVPYHFAIKADLDPRLMQTNIVGIEQTIASLDSGKLSPINRDRLVQTRNELIDLKQLINGPLVDNKIPNEKRLDVRKDLLLINSNIKKITADEGANLSASQMAVLNKSLGEESGLRRFTDYAPFWVILMIALSLGLGTMIGWRRIVVTVGEKIGKQHLTYAQGASAELVAATMIGVGTWLKLPISTTHVLSSGIAGSMVASKGVKNLQAATVRNIALAWVLTLPVSILLSFTLYIFFRWLL</sequence>
<feature type="transmembrane region" description="Helical" evidence="11">
    <location>
        <begin position="448"/>
        <end position="469"/>
    </location>
</feature>
<comment type="caution">
    <text evidence="12">The sequence shown here is derived from an EMBL/GenBank/DDBJ whole genome shotgun (WGS) entry which is preliminary data.</text>
</comment>
<keyword evidence="3 11" id="KW-0813">Transport</keyword>
<evidence type="ECO:0000256" key="4">
    <source>
        <dbReference type="ARBA" id="ARBA00022475"/>
    </source>
</evidence>
<feature type="transmembrane region" description="Helical" evidence="11">
    <location>
        <begin position="222"/>
        <end position="240"/>
    </location>
</feature>
<feature type="transmembrane region" description="Helical" evidence="11">
    <location>
        <begin position="354"/>
        <end position="374"/>
    </location>
</feature>
<evidence type="ECO:0000256" key="5">
    <source>
        <dbReference type="ARBA" id="ARBA00022592"/>
    </source>
</evidence>
<dbReference type="OrthoDB" id="9779554at2"/>
<protein>
    <recommendedName>
        <fullName evidence="11">Phosphate transporter</fullName>
    </recommendedName>
</protein>
<evidence type="ECO:0000313" key="12">
    <source>
        <dbReference type="EMBL" id="RAI78546.1"/>
    </source>
</evidence>
<evidence type="ECO:0000256" key="9">
    <source>
        <dbReference type="ARBA" id="ARBA00023136"/>
    </source>
</evidence>
<dbReference type="EMBL" id="QLII01000001">
    <property type="protein sequence ID" value="RAI78546.1"/>
    <property type="molecule type" value="Genomic_DNA"/>
</dbReference>
<keyword evidence="8 11" id="KW-1133">Transmembrane helix</keyword>
<dbReference type="AlphaFoldDB" id="A0A327NWY9"/>
<keyword evidence="7" id="KW-0769">Symport</keyword>
<dbReference type="Proteomes" id="UP000249016">
    <property type="component" value="Unassembled WGS sequence"/>
</dbReference>
<evidence type="ECO:0000256" key="7">
    <source>
        <dbReference type="ARBA" id="ARBA00022847"/>
    </source>
</evidence>
<keyword evidence="6 11" id="KW-0812">Transmembrane</keyword>
<keyword evidence="9 11" id="KW-0472">Membrane</keyword>
<evidence type="ECO:0000256" key="6">
    <source>
        <dbReference type="ARBA" id="ARBA00022692"/>
    </source>
</evidence>
<comment type="catalytic activity">
    <reaction evidence="10">
        <text>phosphate(in) + H(+)(in) = phosphate(out) + H(+)(out)</text>
        <dbReference type="Rhea" id="RHEA:29939"/>
        <dbReference type="ChEBI" id="CHEBI:15378"/>
        <dbReference type="ChEBI" id="CHEBI:43474"/>
    </reaction>
</comment>
<dbReference type="PANTHER" id="PTHR11101:SF65">
    <property type="entry name" value="LOW-AFFINITY INORGANIC PHOSPHATE TRANSPORTER PITA-RELATED"/>
    <property type="match status" value="1"/>
</dbReference>
<feature type="transmembrane region" description="Helical" evidence="11">
    <location>
        <begin position="154"/>
        <end position="177"/>
    </location>
</feature>
<keyword evidence="4" id="KW-1003">Cell membrane</keyword>
<keyword evidence="5 11" id="KW-0592">Phosphate transport</keyword>
<keyword evidence="13" id="KW-1185">Reference proteome</keyword>
<feature type="transmembrane region" description="Helical" evidence="11">
    <location>
        <begin position="6"/>
        <end position="28"/>
    </location>
</feature>
<dbReference type="RefSeq" id="WP_111345371.1">
    <property type="nucleotide sequence ID" value="NZ_QLII01000001.1"/>
</dbReference>
<comment type="similarity">
    <text evidence="2">Belongs to the inorganic phosphate transporter (PiT) (TC 2.A.20) family. Pit subfamily.</text>
</comment>
<gene>
    <name evidence="12" type="ORF">HMF3257_21605</name>
</gene>
<evidence type="ECO:0000256" key="1">
    <source>
        <dbReference type="ARBA" id="ARBA00004651"/>
    </source>
</evidence>
<feature type="transmembrane region" description="Helical" evidence="11">
    <location>
        <begin position="49"/>
        <end position="73"/>
    </location>
</feature>
<evidence type="ECO:0000256" key="8">
    <source>
        <dbReference type="ARBA" id="ARBA00022989"/>
    </source>
</evidence>
<organism evidence="12 13">
    <name type="scientific">Spirosoma telluris</name>
    <dbReference type="NCBI Taxonomy" id="2183553"/>
    <lineage>
        <taxon>Bacteria</taxon>
        <taxon>Pseudomonadati</taxon>
        <taxon>Bacteroidota</taxon>
        <taxon>Cytophagia</taxon>
        <taxon>Cytophagales</taxon>
        <taxon>Cytophagaceae</taxon>
        <taxon>Spirosoma</taxon>
    </lineage>
</organism>
<evidence type="ECO:0000256" key="11">
    <source>
        <dbReference type="RuleBase" id="RU363058"/>
    </source>
</evidence>
<dbReference type="Pfam" id="PF01384">
    <property type="entry name" value="PHO4"/>
    <property type="match status" value="1"/>
</dbReference>
<evidence type="ECO:0000256" key="2">
    <source>
        <dbReference type="ARBA" id="ARBA00005342"/>
    </source>
</evidence>
<dbReference type="GO" id="GO:0035435">
    <property type="term" value="P:phosphate ion transmembrane transport"/>
    <property type="evidence" value="ECO:0007669"/>
    <property type="project" value="TreeGrafter"/>
</dbReference>
<feature type="transmembrane region" description="Helical" evidence="11">
    <location>
        <begin position="117"/>
        <end position="134"/>
    </location>
</feature>
<dbReference type="GO" id="GO:0015293">
    <property type="term" value="F:symporter activity"/>
    <property type="evidence" value="ECO:0007669"/>
    <property type="project" value="UniProtKB-KW"/>
</dbReference>
<dbReference type="GO" id="GO:0005315">
    <property type="term" value="F:phosphate transmembrane transporter activity"/>
    <property type="evidence" value="ECO:0007669"/>
    <property type="project" value="InterPro"/>
</dbReference>
<accession>A0A327NWY9</accession>
<dbReference type="PANTHER" id="PTHR11101">
    <property type="entry name" value="PHOSPHATE TRANSPORTER"/>
    <property type="match status" value="1"/>
</dbReference>
<dbReference type="InterPro" id="IPR001204">
    <property type="entry name" value="Phos_transporter"/>
</dbReference>
<dbReference type="GO" id="GO:0005886">
    <property type="term" value="C:plasma membrane"/>
    <property type="evidence" value="ECO:0007669"/>
    <property type="project" value="UniProtKB-SubCell"/>
</dbReference>
<feature type="transmembrane region" description="Helical" evidence="11">
    <location>
        <begin position="198"/>
        <end position="216"/>
    </location>
</feature>